<protein>
    <submittedName>
        <fullName evidence="1">16044_t:CDS:1</fullName>
    </submittedName>
</protein>
<sequence>MDNDHIISARTFLMTNSVGCKLCFELTTDKRQTDYPFLIWDSSEPNDILLTPNFDLKMQSKTVFIADGDNEAVDPELHQQCKAKVDELEYLVNHLKEELFINNIQHVNNVVNNMNRAFTIIKRDKTWNAKSWTMFL</sequence>
<name>A0ACA9PBK5_9GLOM</name>
<accession>A0ACA9PBK5</accession>
<dbReference type="EMBL" id="CAJVPW010023596">
    <property type="protein sequence ID" value="CAG8701814.1"/>
    <property type="molecule type" value="Genomic_DNA"/>
</dbReference>
<dbReference type="Proteomes" id="UP000789366">
    <property type="component" value="Unassembled WGS sequence"/>
</dbReference>
<comment type="caution">
    <text evidence="1">The sequence shown here is derived from an EMBL/GenBank/DDBJ whole genome shotgun (WGS) entry which is preliminary data.</text>
</comment>
<evidence type="ECO:0000313" key="1">
    <source>
        <dbReference type="EMBL" id="CAG8701814.1"/>
    </source>
</evidence>
<evidence type="ECO:0000313" key="2">
    <source>
        <dbReference type="Proteomes" id="UP000789366"/>
    </source>
</evidence>
<organism evidence="1 2">
    <name type="scientific">Cetraspora pellucida</name>
    <dbReference type="NCBI Taxonomy" id="1433469"/>
    <lineage>
        <taxon>Eukaryota</taxon>
        <taxon>Fungi</taxon>
        <taxon>Fungi incertae sedis</taxon>
        <taxon>Mucoromycota</taxon>
        <taxon>Glomeromycotina</taxon>
        <taxon>Glomeromycetes</taxon>
        <taxon>Diversisporales</taxon>
        <taxon>Gigasporaceae</taxon>
        <taxon>Cetraspora</taxon>
    </lineage>
</organism>
<reference evidence="1" key="1">
    <citation type="submission" date="2021-06" db="EMBL/GenBank/DDBJ databases">
        <authorList>
            <person name="Kallberg Y."/>
            <person name="Tangrot J."/>
            <person name="Rosling A."/>
        </authorList>
    </citation>
    <scope>NUCLEOTIDE SEQUENCE</scope>
    <source>
        <strain evidence="1">28 12/20/2015</strain>
    </source>
</reference>
<proteinExistence type="predicted"/>
<gene>
    <name evidence="1" type="ORF">SPELUC_LOCUS11314</name>
</gene>
<keyword evidence="2" id="KW-1185">Reference proteome</keyword>